<feature type="compositionally biased region" description="Basic residues" evidence="11">
    <location>
        <begin position="282"/>
        <end position="292"/>
    </location>
</feature>
<dbReference type="SMART" id="SM00401">
    <property type="entry name" value="ZnF_GATA"/>
    <property type="match status" value="1"/>
</dbReference>
<dbReference type="Gramene" id="KCW82503">
    <property type="protein sequence ID" value="KCW82503"/>
    <property type="gene ID" value="EUGRSUZ_C03895"/>
</dbReference>
<keyword evidence="8" id="KW-0539">Nucleus</keyword>
<keyword evidence="5" id="KW-0805">Transcription regulation</keyword>
<keyword evidence="3 10" id="KW-0863">Zinc-finger</keyword>
<dbReference type="InParanoid" id="A0A059CVL6"/>
<dbReference type="FunCoup" id="A0A059CVL6">
    <property type="interactions" value="639"/>
</dbReference>
<feature type="compositionally biased region" description="Basic residues" evidence="11">
    <location>
        <begin position="259"/>
        <end position="270"/>
    </location>
</feature>
<dbReference type="KEGG" id="egr:104438318"/>
<dbReference type="GO" id="GO:0006355">
    <property type="term" value="P:regulation of DNA-templated transcription"/>
    <property type="evidence" value="ECO:0000318"/>
    <property type="project" value="GO_Central"/>
</dbReference>
<evidence type="ECO:0000256" key="7">
    <source>
        <dbReference type="ARBA" id="ARBA00023163"/>
    </source>
</evidence>
<dbReference type="eggNOG" id="KOG1601">
    <property type="taxonomic scope" value="Eukaryota"/>
</dbReference>
<comment type="subcellular location">
    <subcellularLocation>
        <location evidence="1">Nucleus</location>
    </subcellularLocation>
</comment>
<dbReference type="PANTHER" id="PTHR47255:SF4">
    <property type="entry name" value="GATA ZINC FINGER DOMAIN-CONTAINING PROTEIN 12"/>
    <property type="match status" value="1"/>
</dbReference>
<feature type="region of interest" description="Disordered" evidence="11">
    <location>
        <begin position="173"/>
        <end position="192"/>
    </location>
</feature>
<dbReference type="FunFam" id="3.30.50.10:FF:000055">
    <property type="entry name" value="GATA transcription factor 21"/>
    <property type="match status" value="1"/>
</dbReference>
<evidence type="ECO:0000256" key="4">
    <source>
        <dbReference type="ARBA" id="ARBA00022833"/>
    </source>
</evidence>
<feature type="compositionally biased region" description="Polar residues" evidence="11">
    <location>
        <begin position="146"/>
        <end position="157"/>
    </location>
</feature>
<dbReference type="Pfam" id="PF00320">
    <property type="entry name" value="GATA"/>
    <property type="match status" value="1"/>
</dbReference>
<dbReference type="InterPro" id="IPR000679">
    <property type="entry name" value="Znf_GATA"/>
</dbReference>
<comment type="similarity">
    <text evidence="9">Belongs to the type IV zinc-finger family. Class B subfamily.</text>
</comment>
<feature type="compositionally biased region" description="Low complexity" evidence="11">
    <location>
        <begin position="175"/>
        <end position="189"/>
    </location>
</feature>
<sequence length="340" mass="37445">MNSANYHIIPPSRLVLDLNEDHQSHELLLMSPPKSEASSSSSFPLSSPSPIFYNLLGQDHQGGSCKYEDHHPLEKLQHPQEVDHKPVSQGESHGGHGLNITLWKKEEGGVRDESDQVDKYYSVKWMSSKMRIMKKMMSSDHHEQSQDNTPMMTSGSISAGGDHKLFVEDHKRLPSSSSLETDSSSNSSSYDTNPIRVCSDCNTTKTPLWRSGPRGPKSLCNACGIRQRKARRAMAAAAAAAAATDSGDLPPATTLTPKSKLKQHKNKRSSRATVCGQESIKTKRKAKPHKNHASVGGRKLCLEEFAIRLSKHLAFQRVFPQEEKEAAILLMALSYGLVPG</sequence>
<dbReference type="PANTHER" id="PTHR47255">
    <property type="entry name" value="GATA TRANSCRIPTION FACTOR 22-RELATED"/>
    <property type="match status" value="1"/>
</dbReference>
<organism evidence="13">
    <name type="scientific">Eucalyptus grandis</name>
    <name type="common">Flooded gum</name>
    <dbReference type="NCBI Taxonomy" id="71139"/>
    <lineage>
        <taxon>Eukaryota</taxon>
        <taxon>Viridiplantae</taxon>
        <taxon>Streptophyta</taxon>
        <taxon>Embryophyta</taxon>
        <taxon>Tracheophyta</taxon>
        <taxon>Spermatophyta</taxon>
        <taxon>Magnoliopsida</taxon>
        <taxon>eudicotyledons</taxon>
        <taxon>Gunneridae</taxon>
        <taxon>Pentapetalae</taxon>
        <taxon>rosids</taxon>
        <taxon>malvids</taxon>
        <taxon>Myrtales</taxon>
        <taxon>Myrtaceae</taxon>
        <taxon>Myrtoideae</taxon>
        <taxon>Eucalypteae</taxon>
        <taxon>Eucalyptus</taxon>
    </lineage>
</organism>
<dbReference type="SUPFAM" id="SSF57716">
    <property type="entry name" value="Glucocorticoid receptor-like (DNA-binding domain)"/>
    <property type="match status" value="1"/>
</dbReference>
<dbReference type="Gene3D" id="3.30.50.10">
    <property type="entry name" value="Erythroid Transcription Factor GATA-1, subunit A"/>
    <property type="match status" value="1"/>
</dbReference>
<dbReference type="PROSITE" id="PS00344">
    <property type="entry name" value="GATA_ZN_FINGER_1"/>
    <property type="match status" value="1"/>
</dbReference>
<dbReference type="GO" id="GO:0008270">
    <property type="term" value="F:zinc ion binding"/>
    <property type="evidence" value="ECO:0007669"/>
    <property type="project" value="UniProtKB-KW"/>
</dbReference>
<evidence type="ECO:0000256" key="3">
    <source>
        <dbReference type="ARBA" id="ARBA00022771"/>
    </source>
</evidence>
<name>A0A059CVL6_EUCGR</name>
<dbReference type="OMA" id="EDHQSHE"/>
<dbReference type="CDD" id="cd00202">
    <property type="entry name" value="ZnF_GATA"/>
    <property type="match status" value="1"/>
</dbReference>
<dbReference type="InterPro" id="IPR052138">
    <property type="entry name" value="GATA_ZnFinger_Domain"/>
</dbReference>
<gene>
    <name evidence="13" type="ORF">EUGRSUZ_C03895</name>
</gene>
<proteinExistence type="inferred from homology"/>
<evidence type="ECO:0000256" key="8">
    <source>
        <dbReference type="ARBA" id="ARBA00023242"/>
    </source>
</evidence>
<accession>A0A059CVL6</accession>
<protein>
    <recommendedName>
        <fullName evidence="12">GATA-type domain-containing protein</fullName>
    </recommendedName>
</protein>
<evidence type="ECO:0000256" key="9">
    <source>
        <dbReference type="ARBA" id="ARBA00024019"/>
    </source>
</evidence>
<feature type="region of interest" description="Disordered" evidence="11">
    <location>
        <begin position="138"/>
        <end position="161"/>
    </location>
</feature>
<evidence type="ECO:0000256" key="10">
    <source>
        <dbReference type="PROSITE-ProRule" id="PRU00094"/>
    </source>
</evidence>
<evidence type="ECO:0000256" key="2">
    <source>
        <dbReference type="ARBA" id="ARBA00022723"/>
    </source>
</evidence>
<dbReference type="InterPro" id="IPR013088">
    <property type="entry name" value="Znf_NHR/GATA"/>
</dbReference>
<feature type="region of interest" description="Disordered" evidence="11">
    <location>
        <begin position="241"/>
        <end position="293"/>
    </location>
</feature>
<feature type="domain" description="GATA-type" evidence="12">
    <location>
        <begin position="192"/>
        <end position="228"/>
    </location>
</feature>
<dbReference type="PROSITE" id="PS50114">
    <property type="entry name" value="GATA_ZN_FINGER_2"/>
    <property type="match status" value="1"/>
</dbReference>
<dbReference type="EMBL" id="KK198755">
    <property type="protein sequence ID" value="KCW82503.1"/>
    <property type="molecule type" value="Genomic_DNA"/>
</dbReference>
<evidence type="ECO:0000256" key="6">
    <source>
        <dbReference type="ARBA" id="ARBA00023125"/>
    </source>
</evidence>
<keyword evidence="6" id="KW-0238">DNA-binding</keyword>
<evidence type="ECO:0000256" key="1">
    <source>
        <dbReference type="ARBA" id="ARBA00004123"/>
    </source>
</evidence>
<keyword evidence="7" id="KW-0804">Transcription</keyword>
<evidence type="ECO:0000256" key="11">
    <source>
        <dbReference type="SAM" id="MobiDB-lite"/>
    </source>
</evidence>
<dbReference type="AlphaFoldDB" id="A0A059CVL6"/>
<dbReference type="OrthoDB" id="2162994at2759"/>
<dbReference type="GO" id="GO:0000976">
    <property type="term" value="F:transcription cis-regulatory region binding"/>
    <property type="evidence" value="ECO:0000318"/>
    <property type="project" value="GO_Central"/>
</dbReference>
<evidence type="ECO:0000256" key="5">
    <source>
        <dbReference type="ARBA" id="ARBA00023015"/>
    </source>
</evidence>
<keyword evidence="4" id="KW-0862">Zinc</keyword>
<keyword evidence="2" id="KW-0479">Metal-binding</keyword>
<evidence type="ECO:0000259" key="12">
    <source>
        <dbReference type="PROSITE" id="PS50114"/>
    </source>
</evidence>
<reference evidence="13" key="1">
    <citation type="submission" date="2013-07" db="EMBL/GenBank/DDBJ databases">
        <title>The genome of Eucalyptus grandis.</title>
        <authorList>
            <person name="Schmutz J."/>
            <person name="Hayes R."/>
            <person name="Myburg A."/>
            <person name="Tuskan G."/>
            <person name="Grattapaglia D."/>
            <person name="Rokhsar D.S."/>
        </authorList>
    </citation>
    <scope>NUCLEOTIDE SEQUENCE</scope>
    <source>
        <tissue evidence="13">Leaf extractions</tissue>
    </source>
</reference>
<evidence type="ECO:0000313" key="13">
    <source>
        <dbReference type="EMBL" id="KCW82503.1"/>
    </source>
</evidence>
<dbReference type="GO" id="GO:0005634">
    <property type="term" value="C:nucleus"/>
    <property type="evidence" value="ECO:0000318"/>
    <property type="project" value="GO_Central"/>
</dbReference>